<proteinExistence type="predicted"/>
<evidence type="ECO:0000256" key="2">
    <source>
        <dbReference type="ARBA" id="ARBA00022692"/>
    </source>
</evidence>
<feature type="transmembrane region" description="Helical" evidence="5">
    <location>
        <begin position="187"/>
        <end position="207"/>
    </location>
</feature>
<evidence type="ECO:0000256" key="3">
    <source>
        <dbReference type="ARBA" id="ARBA00022989"/>
    </source>
</evidence>
<dbReference type="InterPro" id="IPR005821">
    <property type="entry name" value="Ion_trans_dom"/>
</dbReference>
<reference evidence="7" key="1">
    <citation type="submission" date="2021-02" db="EMBL/GenBank/DDBJ databases">
        <authorList>
            <person name="Nowell W R."/>
        </authorList>
    </citation>
    <scope>NUCLEOTIDE SEQUENCE</scope>
</reference>
<protein>
    <recommendedName>
        <fullName evidence="6">Ion transport domain-containing protein</fullName>
    </recommendedName>
</protein>
<organism evidence="7 8">
    <name type="scientific">Rotaria magnacalcarata</name>
    <dbReference type="NCBI Taxonomy" id="392030"/>
    <lineage>
        <taxon>Eukaryota</taxon>
        <taxon>Metazoa</taxon>
        <taxon>Spiralia</taxon>
        <taxon>Gnathifera</taxon>
        <taxon>Rotifera</taxon>
        <taxon>Eurotatoria</taxon>
        <taxon>Bdelloidea</taxon>
        <taxon>Philodinida</taxon>
        <taxon>Philodinidae</taxon>
        <taxon>Rotaria</taxon>
    </lineage>
</organism>
<evidence type="ECO:0000313" key="7">
    <source>
        <dbReference type="EMBL" id="CAF4766499.1"/>
    </source>
</evidence>
<dbReference type="PANTHER" id="PTHR46399">
    <property type="entry name" value="B30.2/SPRY DOMAIN-CONTAINING PROTEIN"/>
    <property type="match status" value="1"/>
</dbReference>
<evidence type="ECO:0000313" key="8">
    <source>
        <dbReference type="Proteomes" id="UP000681720"/>
    </source>
</evidence>
<dbReference type="AlphaFoldDB" id="A0A8S3AWB1"/>
<feature type="domain" description="Ion transport" evidence="6">
    <location>
        <begin position="144"/>
        <end position="231"/>
    </location>
</feature>
<dbReference type="GO" id="GO:0034704">
    <property type="term" value="C:calcium channel complex"/>
    <property type="evidence" value="ECO:0007669"/>
    <property type="project" value="TreeGrafter"/>
</dbReference>
<dbReference type="GO" id="GO:0030018">
    <property type="term" value="C:Z disc"/>
    <property type="evidence" value="ECO:0007669"/>
    <property type="project" value="TreeGrafter"/>
</dbReference>
<keyword evidence="3 5" id="KW-1133">Transmembrane helix</keyword>
<dbReference type="GO" id="GO:0006941">
    <property type="term" value="P:striated muscle contraction"/>
    <property type="evidence" value="ECO:0007669"/>
    <property type="project" value="TreeGrafter"/>
</dbReference>
<dbReference type="GO" id="GO:0033017">
    <property type="term" value="C:sarcoplasmic reticulum membrane"/>
    <property type="evidence" value="ECO:0007669"/>
    <property type="project" value="TreeGrafter"/>
</dbReference>
<dbReference type="InterPro" id="IPR015925">
    <property type="entry name" value="Ryanodine_IP3_receptor"/>
</dbReference>
<dbReference type="Pfam" id="PF00520">
    <property type="entry name" value="Ion_trans"/>
    <property type="match status" value="1"/>
</dbReference>
<evidence type="ECO:0000259" key="6">
    <source>
        <dbReference type="Pfam" id="PF00520"/>
    </source>
</evidence>
<comment type="subcellular location">
    <subcellularLocation>
        <location evidence="1">Membrane</location>
        <topology evidence="1">Multi-pass membrane protein</topology>
    </subcellularLocation>
</comment>
<evidence type="ECO:0000256" key="4">
    <source>
        <dbReference type="ARBA" id="ARBA00023136"/>
    </source>
</evidence>
<gene>
    <name evidence="7" type="ORF">GIL414_LOCUS45770</name>
</gene>
<dbReference type="GO" id="GO:0042383">
    <property type="term" value="C:sarcolemma"/>
    <property type="evidence" value="ECO:0007669"/>
    <property type="project" value="TreeGrafter"/>
</dbReference>
<keyword evidence="2 5" id="KW-0812">Transmembrane</keyword>
<dbReference type="GO" id="GO:0014808">
    <property type="term" value="P:release of sequestered calcium ion into cytosol by sarcoplasmic reticulum"/>
    <property type="evidence" value="ECO:0007669"/>
    <property type="project" value="TreeGrafter"/>
</dbReference>
<dbReference type="EMBL" id="CAJOBJ010141813">
    <property type="protein sequence ID" value="CAF4766499.1"/>
    <property type="molecule type" value="Genomic_DNA"/>
</dbReference>
<dbReference type="GO" id="GO:0005219">
    <property type="term" value="F:ryanodine-sensitive calcium-release channel activity"/>
    <property type="evidence" value="ECO:0007669"/>
    <property type="project" value="TreeGrafter"/>
</dbReference>
<keyword evidence="4 5" id="KW-0472">Membrane</keyword>
<name>A0A8S3AWB1_9BILA</name>
<evidence type="ECO:0000256" key="1">
    <source>
        <dbReference type="ARBA" id="ARBA00004141"/>
    </source>
</evidence>
<comment type="caution">
    <text evidence="7">The sequence shown here is derived from an EMBL/GenBank/DDBJ whole genome shotgun (WGS) entry which is preliminary data.</text>
</comment>
<sequence>MMISYYKLKVPLVIFKREKEIARKLEFEGSWLIDQPSENGSWILSYLSREWHKLVISSKSFPDSYWDKFVKKKVRNKYSDQFDYDELTRFLGMEKNDTSGKFEIVKPIETGLWAKIKSIDMRYQVWKWGVIFTDNSFLYVFFYFLFSVVGNFAFFVYAIHLLDVAISIKSLSTILKSITHNGRQLMLTIMLMTVVVYLYTVVAFNFFRKFYTKEEDEEREENCKDMFTTFLMRSKKLIAIDETECLSPSQSPENSFLQPSSTKLTITKTYSNKGKFMLIVNGYNLQF</sequence>
<dbReference type="GO" id="GO:0005790">
    <property type="term" value="C:smooth endoplasmic reticulum"/>
    <property type="evidence" value="ECO:0007669"/>
    <property type="project" value="TreeGrafter"/>
</dbReference>
<evidence type="ECO:0000256" key="5">
    <source>
        <dbReference type="SAM" id="Phobius"/>
    </source>
</evidence>
<accession>A0A8S3AWB1</accession>
<dbReference type="PANTHER" id="PTHR46399:SF8">
    <property type="entry name" value="B30.2_SPRY DOMAIN-CONTAINING PROTEIN"/>
    <property type="match status" value="1"/>
</dbReference>
<dbReference type="Proteomes" id="UP000681720">
    <property type="component" value="Unassembled WGS sequence"/>
</dbReference>